<evidence type="ECO:0000256" key="1">
    <source>
        <dbReference type="SAM" id="Phobius"/>
    </source>
</evidence>
<protein>
    <submittedName>
        <fullName evidence="2">Uncharacterized protein</fullName>
    </submittedName>
</protein>
<name>A0A6A6EQ52_9PEZI</name>
<accession>A0A6A6EQ52</accession>
<keyword evidence="3" id="KW-1185">Reference proteome</keyword>
<evidence type="ECO:0000313" key="3">
    <source>
        <dbReference type="Proteomes" id="UP000800200"/>
    </source>
</evidence>
<sequence>MPMSPMATASLQAAPIGVSAAAVAIITVVLLIVIPSNVNPIILVPVLIPVTIAILSTVCIPVPSLIAAVEVLYSNPCQILVWSVDRNLVSVADLFGDNLAVSSAINTSTREDWLIVVESFAIVLVSAALAHSSTSRTGPN</sequence>
<reference evidence="2" key="1">
    <citation type="journal article" date="2020" name="Stud. Mycol.">
        <title>101 Dothideomycetes genomes: a test case for predicting lifestyles and emergence of pathogens.</title>
        <authorList>
            <person name="Haridas S."/>
            <person name="Albert R."/>
            <person name="Binder M."/>
            <person name="Bloem J."/>
            <person name="Labutti K."/>
            <person name="Salamov A."/>
            <person name="Andreopoulos B."/>
            <person name="Baker S."/>
            <person name="Barry K."/>
            <person name="Bills G."/>
            <person name="Bluhm B."/>
            <person name="Cannon C."/>
            <person name="Castanera R."/>
            <person name="Culley D."/>
            <person name="Daum C."/>
            <person name="Ezra D."/>
            <person name="Gonzalez J."/>
            <person name="Henrissat B."/>
            <person name="Kuo A."/>
            <person name="Liang C."/>
            <person name="Lipzen A."/>
            <person name="Lutzoni F."/>
            <person name="Magnuson J."/>
            <person name="Mondo S."/>
            <person name="Nolan M."/>
            <person name="Ohm R."/>
            <person name="Pangilinan J."/>
            <person name="Park H.-J."/>
            <person name="Ramirez L."/>
            <person name="Alfaro M."/>
            <person name="Sun H."/>
            <person name="Tritt A."/>
            <person name="Yoshinaga Y."/>
            <person name="Zwiers L.-H."/>
            <person name="Turgeon B."/>
            <person name="Goodwin S."/>
            <person name="Spatafora J."/>
            <person name="Crous P."/>
            <person name="Grigoriev I."/>
        </authorList>
    </citation>
    <scope>NUCLEOTIDE SEQUENCE</scope>
    <source>
        <strain evidence="2">CBS 207.26</strain>
    </source>
</reference>
<dbReference type="EMBL" id="ML994615">
    <property type="protein sequence ID" value="KAF2192210.1"/>
    <property type="molecule type" value="Genomic_DNA"/>
</dbReference>
<gene>
    <name evidence="2" type="ORF">K469DRAFT_716706</name>
</gene>
<dbReference type="AlphaFoldDB" id="A0A6A6EQ52"/>
<proteinExistence type="predicted"/>
<organism evidence="2 3">
    <name type="scientific">Zopfia rhizophila CBS 207.26</name>
    <dbReference type="NCBI Taxonomy" id="1314779"/>
    <lineage>
        <taxon>Eukaryota</taxon>
        <taxon>Fungi</taxon>
        <taxon>Dikarya</taxon>
        <taxon>Ascomycota</taxon>
        <taxon>Pezizomycotina</taxon>
        <taxon>Dothideomycetes</taxon>
        <taxon>Dothideomycetes incertae sedis</taxon>
        <taxon>Zopfiaceae</taxon>
        <taxon>Zopfia</taxon>
    </lineage>
</organism>
<feature type="transmembrane region" description="Helical" evidence="1">
    <location>
        <begin position="12"/>
        <end position="34"/>
    </location>
</feature>
<keyword evidence="1" id="KW-0812">Transmembrane</keyword>
<evidence type="ECO:0000313" key="2">
    <source>
        <dbReference type="EMBL" id="KAF2192210.1"/>
    </source>
</evidence>
<keyword evidence="1" id="KW-0472">Membrane</keyword>
<keyword evidence="1" id="KW-1133">Transmembrane helix</keyword>
<feature type="transmembrane region" description="Helical" evidence="1">
    <location>
        <begin position="113"/>
        <end position="130"/>
    </location>
</feature>
<feature type="transmembrane region" description="Helical" evidence="1">
    <location>
        <begin position="41"/>
        <end position="66"/>
    </location>
</feature>
<dbReference type="Proteomes" id="UP000800200">
    <property type="component" value="Unassembled WGS sequence"/>
</dbReference>